<evidence type="ECO:0000256" key="1">
    <source>
        <dbReference type="SAM" id="MobiDB-lite"/>
    </source>
</evidence>
<accession>A0A8B7ZXD7</accession>
<gene>
    <name evidence="6" type="primary">LOC110989568</name>
</gene>
<feature type="region of interest" description="Disordered" evidence="1">
    <location>
        <begin position="271"/>
        <end position="301"/>
    </location>
</feature>
<feature type="chain" id="PRO_5034158658" evidence="3">
    <location>
        <begin position="23"/>
        <end position="353"/>
    </location>
</feature>
<evidence type="ECO:0000259" key="4">
    <source>
        <dbReference type="PROSITE" id="PS50835"/>
    </source>
</evidence>
<keyword evidence="2" id="KW-0812">Transmembrane</keyword>
<sequence>MERPSHVTLCLVAVYMYLQVCSFTQTDNKEIIFLERGHRGVVPCPPITSGKYTPGDIVAMYWYYGTTSSTALLISYFRGRVAPQNGIPYGIYDIDSEFSLVTENVTAKDEGIYHFMLKPRLQMVEEGQVEVCDKVSPRQTYPTVVGCKPSASDANQCEVPIDQTIAEHSLTCVMDQVKPAVELRWRRLYLGGSTALNASLTVKPIVLAAGTGLSLRNNTYSTSASIQVNDVSDDAVYECEAVGVAVGSGSRMRVHFAKTIHTTEVYDNKWPSVDAGQPMSSQSPRDKDSTPALGHDVSTTKPKPGGNTVGLIFLVVVFPISVIVHVILILYIIHLRRLLRKLIDKRRIHQRLP</sequence>
<feature type="transmembrane region" description="Helical" evidence="2">
    <location>
        <begin position="309"/>
        <end position="333"/>
    </location>
</feature>
<evidence type="ECO:0000313" key="5">
    <source>
        <dbReference type="Proteomes" id="UP000694845"/>
    </source>
</evidence>
<dbReference type="PROSITE" id="PS50835">
    <property type="entry name" value="IG_LIKE"/>
    <property type="match status" value="1"/>
</dbReference>
<evidence type="ECO:0000256" key="2">
    <source>
        <dbReference type="SAM" id="Phobius"/>
    </source>
</evidence>
<dbReference type="InterPro" id="IPR007110">
    <property type="entry name" value="Ig-like_dom"/>
</dbReference>
<dbReference type="InterPro" id="IPR013106">
    <property type="entry name" value="Ig_V-set"/>
</dbReference>
<dbReference type="KEGG" id="aplc:110989568"/>
<keyword evidence="5" id="KW-1185">Reference proteome</keyword>
<keyword evidence="2" id="KW-0472">Membrane</keyword>
<evidence type="ECO:0000256" key="3">
    <source>
        <dbReference type="SAM" id="SignalP"/>
    </source>
</evidence>
<dbReference type="OMA" id="DANQCEV"/>
<name>A0A8B7ZXD7_ACAPL</name>
<dbReference type="RefSeq" id="XP_022109757.1">
    <property type="nucleotide sequence ID" value="XM_022254065.1"/>
</dbReference>
<proteinExistence type="predicted"/>
<evidence type="ECO:0000313" key="6">
    <source>
        <dbReference type="RefSeq" id="XP_022109757.1"/>
    </source>
</evidence>
<dbReference type="SUPFAM" id="SSF48726">
    <property type="entry name" value="Immunoglobulin"/>
    <property type="match status" value="1"/>
</dbReference>
<dbReference type="Gene3D" id="2.60.40.10">
    <property type="entry name" value="Immunoglobulins"/>
    <property type="match status" value="1"/>
</dbReference>
<protein>
    <submittedName>
        <fullName evidence="6">Uncharacterized protein LOC110989568</fullName>
    </submittedName>
</protein>
<organism evidence="5 6">
    <name type="scientific">Acanthaster planci</name>
    <name type="common">Crown-of-thorns starfish</name>
    <dbReference type="NCBI Taxonomy" id="133434"/>
    <lineage>
        <taxon>Eukaryota</taxon>
        <taxon>Metazoa</taxon>
        <taxon>Echinodermata</taxon>
        <taxon>Eleutherozoa</taxon>
        <taxon>Asterozoa</taxon>
        <taxon>Asteroidea</taxon>
        <taxon>Valvatacea</taxon>
        <taxon>Valvatida</taxon>
        <taxon>Acanthasteridae</taxon>
        <taxon>Acanthaster</taxon>
    </lineage>
</organism>
<feature type="signal peptide" evidence="3">
    <location>
        <begin position="1"/>
        <end position="22"/>
    </location>
</feature>
<keyword evidence="3" id="KW-0732">Signal</keyword>
<dbReference type="GeneID" id="110989568"/>
<reference evidence="6" key="1">
    <citation type="submission" date="2025-08" db="UniProtKB">
        <authorList>
            <consortium name="RefSeq"/>
        </authorList>
    </citation>
    <scope>IDENTIFICATION</scope>
</reference>
<dbReference type="InterPro" id="IPR013783">
    <property type="entry name" value="Ig-like_fold"/>
</dbReference>
<dbReference type="Proteomes" id="UP000694845">
    <property type="component" value="Unplaced"/>
</dbReference>
<feature type="domain" description="Ig-like" evidence="4">
    <location>
        <begin position="142"/>
        <end position="255"/>
    </location>
</feature>
<keyword evidence="2" id="KW-1133">Transmembrane helix</keyword>
<dbReference type="InterPro" id="IPR036179">
    <property type="entry name" value="Ig-like_dom_sf"/>
</dbReference>
<dbReference type="Pfam" id="PF07686">
    <property type="entry name" value="V-set"/>
    <property type="match status" value="1"/>
</dbReference>
<dbReference type="AlphaFoldDB" id="A0A8B7ZXD7"/>
<dbReference type="OrthoDB" id="6159398at2759"/>